<feature type="compositionally biased region" description="Basic and acidic residues" evidence="1">
    <location>
        <begin position="45"/>
        <end position="60"/>
    </location>
</feature>
<reference evidence="3" key="1">
    <citation type="journal article" date="2019" name="Int. J. Syst. Evol. Microbiol.">
        <title>The Global Catalogue of Microorganisms (GCM) 10K type strain sequencing project: providing services to taxonomists for standard genome sequencing and annotation.</title>
        <authorList>
            <consortium name="The Broad Institute Genomics Platform"/>
            <consortium name="The Broad Institute Genome Sequencing Center for Infectious Disease"/>
            <person name="Wu L."/>
            <person name="Ma J."/>
        </authorList>
    </citation>
    <scope>NUCLEOTIDE SEQUENCE [LARGE SCALE GENOMIC DNA]</scope>
    <source>
        <strain evidence="3">JCM 4816</strain>
    </source>
</reference>
<gene>
    <name evidence="2" type="ORF">GCM10019016_093570</name>
</gene>
<comment type="caution">
    <text evidence="2">The sequence shown here is derived from an EMBL/GenBank/DDBJ whole genome shotgun (WGS) entry which is preliminary data.</text>
</comment>
<sequence>MAVQAVAVTAVRATTAKTAAVRMRWADMRMTPRRVAGGHPPFAIDRNERGENRTGVGKEG</sequence>
<keyword evidence="3" id="KW-1185">Reference proteome</keyword>
<feature type="region of interest" description="Disordered" evidence="1">
    <location>
        <begin position="32"/>
        <end position="60"/>
    </location>
</feature>
<name>A0ABP6U6I6_9ACTN</name>
<proteinExistence type="predicted"/>
<protein>
    <submittedName>
        <fullName evidence="2">Uncharacterized protein</fullName>
    </submittedName>
</protein>
<evidence type="ECO:0000256" key="1">
    <source>
        <dbReference type="SAM" id="MobiDB-lite"/>
    </source>
</evidence>
<accession>A0ABP6U6I6</accession>
<evidence type="ECO:0000313" key="3">
    <source>
        <dbReference type="Proteomes" id="UP001501455"/>
    </source>
</evidence>
<dbReference type="Proteomes" id="UP001501455">
    <property type="component" value="Unassembled WGS sequence"/>
</dbReference>
<evidence type="ECO:0000313" key="2">
    <source>
        <dbReference type="EMBL" id="GAA3502249.1"/>
    </source>
</evidence>
<dbReference type="EMBL" id="BAAAXF010000066">
    <property type="protein sequence ID" value="GAA3502249.1"/>
    <property type="molecule type" value="Genomic_DNA"/>
</dbReference>
<organism evidence="2 3">
    <name type="scientific">Streptomyces prasinosporus</name>
    <dbReference type="NCBI Taxonomy" id="68256"/>
    <lineage>
        <taxon>Bacteria</taxon>
        <taxon>Bacillati</taxon>
        <taxon>Actinomycetota</taxon>
        <taxon>Actinomycetes</taxon>
        <taxon>Kitasatosporales</taxon>
        <taxon>Streptomycetaceae</taxon>
        <taxon>Streptomyces</taxon>
        <taxon>Streptomyces albogriseolus group</taxon>
    </lineage>
</organism>